<comment type="caution">
    <text evidence="1">The sequence shown here is derived from an EMBL/GenBank/DDBJ whole genome shotgun (WGS) entry which is preliminary data.</text>
</comment>
<gene>
    <name evidence="1" type="ORF">OC846_000480</name>
</gene>
<name>A0AAN6JUJ1_9BASI</name>
<reference evidence="1" key="1">
    <citation type="journal article" date="2023" name="PhytoFront">
        <title>Draft Genome Resources of Seven Strains of Tilletia horrida, Causal Agent of Kernel Smut of Rice.</title>
        <authorList>
            <person name="Khanal S."/>
            <person name="Antony Babu S."/>
            <person name="Zhou X.G."/>
        </authorList>
    </citation>
    <scope>NUCLEOTIDE SEQUENCE</scope>
    <source>
        <strain evidence="1">TX6</strain>
    </source>
</reference>
<evidence type="ECO:0000313" key="2">
    <source>
        <dbReference type="Proteomes" id="UP001176517"/>
    </source>
</evidence>
<dbReference type="Proteomes" id="UP001176517">
    <property type="component" value="Unassembled WGS sequence"/>
</dbReference>
<protein>
    <submittedName>
        <fullName evidence="1">Uncharacterized protein</fullName>
    </submittedName>
</protein>
<dbReference type="EMBL" id="JAPDMZ010000005">
    <property type="protein sequence ID" value="KAK0557492.1"/>
    <property type="molecule type" value="Genomic_DNA"/>
</dbReference>
<accession>A0AAN6JUJ1</accession>
<proteinExistence type="predicted"/>
<sequence length="132" mass="15662">MYSKKDAALAWYNRCSHLNSLHKQKVKIQADISEFCKNQAQQDDYGKTLRVRDSIAHKHSAGVQYHGGGRAWFVCFLNMVFETEPEFFRSDDDKKDFALSHFTTEEVKNYRARNELLGYRDDWRAVRRYLNM</sequence>
<organism evidence="1 2">
    <name type="scientific">Tilletia horrida</name>
    <dbReference type="NCBI Taxonomy" id="155126"/>
    <lineage>
        <taxon>Eukaryota</taxon>
        <taxon>Fungi</taxon>
        <taxon>Dikarya</taxon>
        <taxon>Basidiomycota</taxon>
        <taxon>Ustilaginomycotina</taxon>
        <taxon>Exobasidiomycetes</taxon>
        <taxon>Tilletiales</taxon>
        <taxon>Tilletiaceae</taxon>
        <taxon>Tilletia</taxon>
    </lineage>
</organism>
<keyword evidence="2" id="KW-1185">Reference proteome</keyword>
<evidence type="ECO:0000313" key="1">
    <source>
        <dbReference type="EMBL" id="KAK0557492.1"/>
    </source>
</evidence>
<dbReference type="AlphaFoldDB" id="A0AAN6JUJ1"/>